<evidence type="ECO:0000256" key="1">
    <source>
        <dbReference type="SAM" id="MobiDB-lite"/>
    </source>
</evidence>
<dbReference type="RefSeq" id="WP_209513646.1">
    <property type="nucleotide sequence ID" value="NZ_JAGIOH010000001.1"/>
</dbReference>
<dbReference type="Proteomes" id="UP001519291">
    <property type="component" value="Unassembled WGS sequence"/>
</dbReference>
<comment type="caution">
    <text evidence="2">The sequence shown here is derived from an EMBL/GenBank/DDBJ whole genome shotgun (WGS) entry which is preliminary data.</text>
</comment>
<feature type="compositionally biased region" description="Basic and acidic residues" evidence="1">
    <location>
        <begin position="81"/>
        <end position="98"/>
    </location>
</feature>
<gene>
    <name evidence="2" type="ORF">JO379_000604</name>
</gene>
<evidence type="ECO:0000313" key="2">
    <source>
        <dbReference type="EMBL" id="MBP2401135.1"/>
    </source>
</evidence>
<feature type="region of interest" description="Disordered" evidence="1">
    <location>
        <begin position="81"/>
        <end position="177"/>
    </location>
</feature>
<name>A0ABS4XXR9_9ACTN</name>
<proteinExistence type="predicted"/>
<organism evidence="2 3">
    <name type="scientific">Streptomyces syringium</name>
    <dbReference type="NCBI Taxonomy" id="76729"/>
    <lineage>
        <taxon>Bacteria</taxon>
        <taxon>Bacillati</taxon>
        <taxon>Actinomycetota</taxon>
        <taxon>Actinomycetes</taxon>
        <taxon>Kitasatosporales</taxon>
        <taxon>Streptomycetaceae</taxon>
        <taxon>Streptomyces</taxon>
    </lineage>
</organism>
<dbReference type="GeneID" id="91567481"/>
<evidence type="ECO:0008006" key="4">
    <source>
        <dbReference type="Google" id="ProtNLM"/>
    </source>
</evidence>
<accession>A0ABS4XXR9</accession>
<dbReference type="EMBL" id="JAGIOH010000001">
    <property type="protein sequence ID" value="MBP2401135.1"/>
    <property type="molecule type" value="Genomic_DNA"/>
</dbReference>
<feature type="compositionally biased region" description="Basic and acidic residues" evidence="1">
    <location>
        <begin position="151"/>
        <end position="177"/>
    </location>
</feature>
<evidence type="ECO:0000313" key="3">
    <source>
        <dbReference type="Proteomes" id="UP001519291"/>
    </source>
</evidence>
<keyword evidence="3" id="KW-1185">Reference proteome</keyword>
<feature type="compositionally biased region" description="Low complexity" evidence="1">
    <location>
        <begin position="100"/>
        <end position="141"/>
    </location>
</feature>
<protein>
    <recommendedName>
        <fullName evidence="4">MT0933-like antitoxin protein</fullName>
    </recommendedName>
</protein>
<reference evidence="2 3" key="1">
    <citation type="submission" date="2021-03" db="EMBL/GenBank/DDBJ databases">
        <title>Sequencing the genomes of 1000 actinobacteria strains.</title>
        <authorList>
            <person name="Klenk H.-P."/>
        </authorList>
    </citation>
    <scope>NUCLEOTIDE SEQUENCE [LARGE SCALE GENOMIC DNA]</scope>
    <source>
        <strain evidence="2 3">DSM 41480</strain>
    </source>
</reference>
<sequence>MDNAKMGAAVLGGYMLGRTKKAKLALGLGALLAGSQVKPGQLGRTLARSPFVSGINEQVRKELVSAGKAAATSVITAKAEHLADSLHDRTTGLQEKAKPAKGGHSAGGAASKKAPAAAHGSGHRASSASRGGTTASAHRTSGSGGASGSTRETHEEETHGKARDRSSDDAHRRSGDG</sequence>